<proteinExistence type="predicted"/>
<dbReference type="EMBL" id="GBEZ01005038">
    <property type="protein sequence ID" value="JAC80230.1"/>
    <property type="molecule type" value="Transcribed_RNA"/>
</dbReference>
<reference evidence="1" key="1">
    <citation type="submission" date="2014-05" db="EMBL/GenBank/DDBJ databases">
        <title>The transcriptome of the halophilic microalga Tetraselmis sp. GSL018 isolated from the Great Salt Lake, Utah.</title>
        <authorList>
            <person name="Jinkerson R.E."/>
            <person name="D'Adamo S."/>
            <person name="Posewitz M.C."/>
        </authorList>
    </citation>
    <scope>NUCLEOTIDE SEQUENCE</scope>
    <source>
        <strain evidence="1">GSL018</strain>
    </source>
</reference>
<gene>
    <name evidence="1" type="ORF">TSPGSL018_10760</name>
</gene>
<protein>
    <submittedName>
        <fullName evidence="1">Uncharacterized protein</fullName>
    </submittedName>
</protein>
<feature type="non-terminal residue" evidence="1">
    <location>
        <position position="1"/>
    </location>
</feature>
<accession>A0A061SBH5</accession>
<evidence type="ECO:0000313" key="1">
    <source>
        <dbReference type="EMBL" id="JAC80230.1"/>
    </source>
</evidence>
<organism evidence="1">
    <name type="scientific">Tetraselmis sp. GSL018</name>
    <dbReference type="NCBI Taxonomy" id="582737"/>
    <lineage>
        <taxon>Eukaryota</taxon>
        <taxon>Viridiplantae</taxon>
        <taxon>Chlorophyta</taxon>
        <taxon>core chlorophytes</taxon>
        <taxon>Chlorodendrophyceae</taxon>
        <taxon>Chlorodendrales</taxon>
        <taxon>Chlorodendraceae</taxon>
        <taxon>Tetraselmis</taxon>
    </lineage>
</organism>
<dbReference type="AlphaFoldDB" id="A0A061SBH5"/>
<sequence>HSKLKLGIQLILGSFIWTTRHFQVNEHKKSKVLARCYLLVHEMWKMLSENKFWAFDKVNQYPRRYASMRTRRYPTEKKYHLDFSDQPVVASKS</sequence>
<name>A0A061SBH5_9CHLO</name>